<organism evidence="1 2">
    <name type="scientific">Halococcus saccharolyticus DSM 5350</name>
    <dbReference type="NCBI Taxonomy" id="1227455"/>
    <lineage>
        <taxon>Archaea</taxon>
        <taxon>Methanobacteriati</taxon>
        <taxon>Methanobacteriota</taxon>
        <taxon>Stenosarchaea group</taxon>
        <taxon>Halobacteria</taxon>
        <taxon>Halobacteriales</taxon>
        <taxon>Halococcaceae</taxon>
        <taxon>Halococcus</taxon>
    </lineage>
</organism>
<keyword evidence="2" id="KW-1185">Reference proteome</keyword>
<evidence type="ECO:0000313" key="2">
    <source>
        <dbReference type="Proteomes" id="UP000011669"/>
    </source>
</evidence>
<dbReference type="EMBL" id="AOMD01000025">
    <property type="protein sequence ID" value="EMA44260.1"/>
    <property type="molecule type" value="Genomic_DNA"/>
</dbReference>
<protein>
    <submittedName>
        <fullName evidence="1">Uncharacterized protein</fullName>
    </submittedName>
</protein>
<dbReference type="InParanoid" id="M0MII0"/>
<comment type="caution">
    <text evidence="1">The sequence shown here is derived from an EMBL/GenBank/DDBJ whole genome shotgun (WGS) entry which is preliminary data.</text>
</comment>
<evidence type="ECO:0000313" key="1">
    <source>
        <dbReference type="EMBL" id="EMA44260.1"/>
    </source>
</evidence>
<dbReference type="Proteomes" id="UP000011669">
    <property type="component" value="Unassembled WGS sequence"/>
</dbReference>
<reference evidence="1 2" key="1">
    <citation type="journal article" date="2014" name="PLoS Genet.">
        <title>Phylogenetically driven sequencing of extremely halophilic archaea reveals strategies for static and dynamic osmo-response.</title>
        <authorList>
            <person name="Becker E.A."/>
            <person name="Seitzer P.M."/>
            <person name="Tritt A."/>
            <person name="Larsen D."/>
            <person name="Krusor M."/>
            <person name="Yao A.I."/>
            <person name="Wu D."/>
            <person name="Madern D."/>
            <person name="Eisen J.A."/>
            <person name="Darling A.E."/>
            <person name="Facciotti M.T."/>
        </authorList>
    </citation>
    <scope>NUCLEOTIDE SEQUENCE [LARGE SCALE GENOMIC DNA]</scope>
    <source>
        <strain evidence="1 2">DSM 5350</strain>
    </source>
</reference>
<proteinExistence type="predicted"/>
<name>M0MII0_9EURY</name>
<dbReference type="RefSeq" id="WP_006078273.1">
    <property type="nucleotide sequence ID" value="NZ_AOMD01000025.1"/>
</dbReference>
<gene>
    <name evidence="1" type="ORF">C449_12058</name>
</gene>
<dbReference type="AlphaFoldDB" id="M0MII0"/>
<accession>M0MII0</accession>
<sequence length="66" mass="7476">MTRPFIDVPKSLHRRVLAAGQNHDPDRQEAYTAAELLVVLDPDSVHDPEVTGPFGRFLDEYDDRGE</sequence>